<gene>
    <name evidence="6" type="primary">azoR</name>
    <name evidence="8" type="ORF">J2739_003493</name>
</gene>
<dbReference type="HAMAP" id="MF_01216">
    <property type="entry name" value="Azoreductase_type1"/>
    <property type="match status" value="1"/>
</dbReference>
<dbReference type="SUPFAM" id="SSF52218">
    <property type="entry name" value="Flavoproteins"/>
    <property type="match status" value="1"/>
</dbReference>
<sequence length="215" mass="22636">MKLLHIDSSVLGDNSVSRQLTAEAVAAWRNNHPGTEVEYLDLAASAPTHLDGHSLGFRAPAGTEFTERQRAENAVSEKLVTQFLAADVIVIGAPFYNFSIPSQLKAWIDRIAQVGRTFKYTDKGPVGLAGGKTVIVAITRGGIYSTTEGGQAMEHQESYLKVVLGFLGITDVRFIRAEGLAMGDAPKAAALGAARADIGVVAAEAANQDVASLAA</sequence>
<dbReference type="InterPro" id="IPR050104">
    <property type="entry name" value="FMN-dep_NADH:Q_OxRdtase_AzoR1"/>
</dbReference>
<keyword evidence="4 6" id="KW-0520">NAD</keyword>
<reference evidence="8 9" key="1">
    <citation type="submission" date="2023-07" db="EMBL/GenBank/DDBJ databases">
        <title>Sorghum-associated microbial communities from plants grown in Nebraska, USA.</title>
        <authorList>
            <person name="Schachtman D."/>
        </authorList>
    </citation>
    <scope>NUCLEOTIDE SEQUENCE [LARGE SCALE GENOMIC DNA]</scope>
    <source>
        <strain evidence="8 9">DS1781</strain>
    </source>
</reference>
<keyword evidence="1 6" id="KW-0285">Flavoprotein</keyword>
<feature type="binding site" evidence="6">
    <location>
        <begin position="15"/>
        <end position="17"/>
    </location>
    <ligand>
        <name>FMN</name>
        <dbReference type="ChEBI" id="CHEBI:58210"/>
    </ligand>
</feature>
<dbReference type="Proteomes" id="UP001184230">
    <property type="component" value="Unassembled WGS sequence"/>
</dbReference>
<evidence type="ECO:0000313" key="8">
    <source>
        <dbReference type="EMBL" id="MDR6537712.1"/>
    </source>
</evidence>
<dbReference type="InterPro" id="IPR003680">
    <property type="entry name" value="Flavodoxin_fold"/>
</dbReference>
<evidence type="ECO:0000256" key="2">
    <source>
        <dbReference type="ARBA" id="ARBA00022643"/>
    </source>
</evidence>
<dbReference type="InterPro" id="IPR023048">
    <property type="entry name" value="NADH:quinone_OxRdtase_FMN_depd"/>
</dbReference>
<comment type="similarity">
    <text evidence="6">Belongs to the azoreductase type 1 family.</text>
</comment>
<name>A0ABU1NHB2_9BURK</name>
<dbReference type="Pfam" id="PF02525">
    <property type="entry name" value="Flavodoxin_2"/>
    <property type="match status" value="1"/>
</dbReference>
<evidence type="ECO:0000256" key="6">
    <source>
        <dbReference type="HAMAP-Rule" id="MF_01216"/>
    </source>
</evidence>
<evidence type="ECO:0000256" key="5">
    <source>
        <dbReference type="ARBA" id="ARBA00048542"/>
    </source>
</evidence>
<comment type="catalytic activity">
    <reaction evidence="6">
        <text>2 a quinone + NADH + H(+) = 2 a 1,4-benzosemiquinone + NAD(+)</text>
        <dbReference type="Rhea" id="RHEA:65952"/>
        <dbReference type="ChEBI" id="CHEBI:15378"/>
        <dbReference type="ChEBI" id="CHEBI:57540"/>
        <dbReference type="ChEBI" id="CHEBI:57945"/>
        <dbReference type="ChEBI" id="CHEBI:132124"/>
        <dbReference type="ChEBI" id="CHEBI:134225"/>
    </reaction>
</comment>
<dbReference type="Gene3D" id="3.40.50.360">
    <property type="match status" value="1"/>
</dbReference>
<keyword evidence="3 6" id="KW-0560">Oxidoreductase</keyword>
<comment type="catalytic activity">
    <reaction evidence="5">
        <text>N,N-dimethyl-1,4-phenylenediamine + anthranilate + 2 NAD(+) = 2-(4-dimethylaminophenyl)diazenylbenzoate + 2 NADH + 2 H(+)</text>
        <dbReference type="Rhea" id="RHEA:55872"/>
        <dbReference type="ChEBI" id="CHEBI:15378"/>
        <dbReference type="ChEBI" id="CHEBI:15783"/>
        <dbReference type="ChEBI" id="CHEBI:16567"/>
        <dbReference type="ChEBI" id="CHEBI:57540"/>
        <dbReference type="ChEBI" id="CHEBI:57945"/>
        <dbReference type="ChEBI" id="CHEBI:71579"/>
        <dbReference type="EC" id="1.7.1.17"/>
    </reaction>
    <physiologicalReaction direction="right-to-left" evidence="5">
        <dbReference type="Rhea" id="RHEA:55874"/>
    </physiologicalReaction>
</comment>
<dbReference type="InterPro" id="IPR029039">
    <property type="entry name" value="Flavoprotein-like_sf"/>
</dbReference>
<dbReference type="EC" id="1.6.5.-" evidence="6"/>
<keyword evidence="2 6" id="KW-0288">FMN</keyword>
<dbReference type="GO" id="GO:0016491">
    <property type="term" value="F:oxidoreductase activity"/>
    <property type="evidence" value="ECO:0007669"/>
    <property type="project" value="UniProtKB-KW"/>
</dbReference>
<comment type="caution">
    <text evidence="6">Lacks conserved residue(s) required for the propagation of feature annotation.</text>
</comment>
<comment type="subunit">
    <text evidence="6">Homodimer.</text>
</comment>
<dbReference type="PANTHER" id="PTHR43741:SF4">
    <property type="entry name" value="FMN-DEPENDENT NADH:QUINONE OXIDOREDUCTASE"/>
    <property type="match status" value="1"/>
</dbReference>
<feature type="domain" description="Flavodoxin-like fold" evidence="7">
    <location>
        <begin position="1"/>
        <end position="198"/>
    </location>
</feature>
<feature type="binding site" evidence="6">
    <location>
        <begin position="139"/>
        <end position="142"/>
    </location>
    <ligand>
        <name>FMN</name>
        <dbReference type="ChEBI" id="CHEBI:58210"/>
    </ligand>
</feature>
<evidence type="ECO:0000256" key="4">
    <source>
        <dbReference type="ARBA" id="ARBA00023027"/>
    </source>
</evidence>
<dbReference type="EC" id="1.7.1.17" evidence="6"/>
<comment type="cofactor">
    <cofactor evidence="6">
        <name>FMN</name>
        <dbReference type="ChEBI" id="CHEBI:58210"/>
    </cofactor>
    <text evidence="6">Binds 1 FMN per subunit.</text>
</comment>
<dbReference type="PANTHER" id="PTHR43741">
    <property type="entry name" value="FMN-DEPENDENT NADH-AZOREDUCTASE 1"/>
    <property type="match status" value="1"/>
</dbReference>
<protein>
    <recommendedName>
        <fullName evidence="6">FMN dependent NADH:quinone oxidoreductase</fullName>
        <ecNumber evidence="6">1.6.5.-</ecNumber>
    </recommendedName>
    <alternativeName>
        <fullName evidence="6">Azo-dye reductase</fullName>
    </alternativeName>
    <alternativeName>
        <fullName evidence="6">FMN-dependent NADH-azo compound oxidoreductase</fullName>
    </alternativeName>
    <alternativeName>
        <fullName evidence="6">FMN-dependent NADH-azoreductase</fullName>
        <ecNumber evidence="6">1.7.1.17</ecNumber>
    </alternativeName>
</protein>
<evidence type="ECO:0000256" key="3">
    <source>
        <dbReference type="ARBA" id="ARBA00023002"/>
    </source>
</evidence>
<evidence type="ECO:0000256" key="1">
    <source>
        <dbReference type="ARBA" id="ARBA00022630"/>
    </source>
</evidence>
<comment type="caution">
    <text evidence="8">The sequence shown here is derived from an EMBL/GenBank/DDBJ whole genome shotgun (WGS) entry which is preliminary data.</text>
</comment>
<organism evidence="8 9">
    <name type="scientific">Variovorax soli</name>
    <dbReference type="NCBI Taxonomy" id="376815"/>
    <lineage>
        <taxon>Bacteria</taxon>
        <taxon>Pseudomonadati</taxon>
        <taxon>Pseudomonadota</taxon>
        <taxon>Betaproteobacteria</taxon>
        <taxon>Burkholderiales</taxon>
        <taxon>Comamonadaceae</taxon>
        <taxon>Variovorax</taxon>
    </lineage>
</organism>
<keyword evidence="9" id="KW-1185">Reference proteome</keyword>
<proteinExistence type="inferred from homology"/>
<dbReference type="EMBL" id="JAVDRF010000007">
    <property type="protein sequence ID" value="MDR6537712.1"/>
    <property type="molecule type" value="Genomic_DNA"/>
</dbReference>
<comment type="function">
    <text evidence="6">Also exhibits azoreductase activity. Catalyzes the reductive cleavage of the azo bond in aromatic azo compounds to the corresponding amines.</text>
</comment>
<feature type="binding site" evidence="6">
    <location>
        <position position="9"/>
    </location>
    <ligand>
        <name>FMN</name>
        <dbReference type="ChEBI" id="CHEBI:58210"/>
    </ligand>
</feature>
<dbReference type="RefSeq" id="WP_309903838.1">
    <property type="nucleotide sequence ID" value="NZ_JAVDRF010000007.1"/>
</dbReference>
<comment type="function">
    <text evidence="6">Quinone reductase that provides resistance to thiol-specific stress caused by electrophilic quinones.</text>
</comment>
<evidence type="ECO:0000259" key="7">
    <source>
        <dbReference type="Pfam" id="PF02525"/>
    </source>
</evidence>
<evidence type="ECO:0000313" key="9">
    <source>
        <dbReference type="Proteomes" id="UP001184230"/>
    </source>
</evidence>
<accession>A0ABU1NHB2</accession>